<feature type="transmembrane region" description="Helical" evidence="7">
    <location>
        <begin position="73"/>
        <end position="92"/>
    </location>
</feature>
<evidence type="ECO:0000256" key="1">
    <source>
        <dbReference type="ARBA" id="ARBA00004651"/>
    </source>
</evidence>
<keyword evidence="4 7" id="KW-0812">Transmembrane</keyword>
<keyword evidence="6 7" id="KW-0472">Membrane</keyword>
<feature type="transmembrane region" description="Helical" evidence="7">
    <location>
        <begin position="6"/>
        <end position="26"/>
    </location>
</feature>
<dbReference type="AlphaFoldDB" id="A0A8J3N110"/>
<evidence type="ECO:0000313" key="9">
    <source>
        <dbReference type="EMBL" id="GHO90842.1"/>
    </source>
</evidence>
<evidence type="ECO:0000256" key="3">
    <source>
        <dbReference type="ARBA" id="ARBA00022475"/>
    </source>
</evidence>
<dbReference type="InterPro" id="IPR049177">
    <property type="entry name" value="MgtC_SapB_SrpB_YhiD_N"/>
</dbReference>
<comment type="subcellular location">
    <subcellularLocation>
        <location evidence="1">Cell membrane</location>
        <topology evidence="1">Multi-pass membrane protein</topology>
    </subcellularLocation>
</comment>
<sequence>MVSVAFSTIMLRLGVALLLGALVGLERESNEHSAGLRTNALVSLGCAMFTIISAYGFSGLLGETHVQVDPTRIASYVVAGIGFLGAGAIFRLQDKEKVKGLTTAAAIWVVAAIGMACGAGMLWEAVALTVLVLVVLIGLRYVEPLIVLTRASSIHHIEIEVDETEATHLMKRLYELCARQEATMESVTVRKKDGIEAIKFMCKVEDKASIPRLLDDLRTQAGVQMVDVDIKGSQIGDT</sequence>
<keyword evidence="3" id="KW-1003">Cell membrane</keyword>
<feature type="transmembrane region" description="Helical" evidence="7">
    <location>
        <begin position="104"/>
        <end position="123"/>
    </location>
</feature>
<evidence type="ECO:0000256" key="7">
    <source>
        <dbReference type="SAM" id="Phobius"/>
    </source>
</evidence>
<accession>A0A8J3N110</accession>
<feature type="transmembrane region" description="Helical" evidence="7">
    <location>
        <begin position="129"/>
        <end position="148"/>
    </location>
</feature>
<evidence type="ECO:0000313" key="10">
    <source>
        <dbReference type="Proteomes" id="UP000597444"/>
    </source>
</evidence>
<evidence type="ECO:0000256" key="6">
    <source>
        <dbReference type="ARBA" id="ARBA00023136"/>
    </source>
</evidence>
<dbReference type="InterPro" id="IPR003416">
    <property type="entry name" value="MgtC/SapB/SrpB/YhiD_fam"/>
</dbReference>
<protein>
    <recommendedName>
        <fullName evidence="8">MgtC/SapB/SrpB/YhiD N-terminal domain-containing protein</fullName>
    </recommendedName>
</protein>
<evidence type="ECO:0000256" key="2">
    <source>
        <dbReference type="ARBA" id="ARBA00009298"/>
    </source>
</evidence>
<evidence type="ECO:0000256" key="4">
    <source>
        <dbReference type="ARBA" id="ARBA00022692"/>
    </source>
</evidence>
<feature type="transmembrane region" description="Helical" evidence="7">
    <location>
        <begin position="38"/>
        <end position="61"/>
    </location>
</feature>
<comment type="caution">
    <text evidence="9">The sequence shown here is derived from an EMBL/GenBank/DDBJ whole genome shotgun (WGS) entry which is preliminary data.</text>
</comment>
<comment type="similarity">
    <text evidence="2">Belongs to the MgtC/SapB family.</text>
</comment>
<feature type="domain" description="MgtC/SapB/SrpB/YhiD N-terminal" evidence="8">
    <location>
        <begin position="13"/>
        <end position="143"/>
    </location>
</feature>
<evidence type="ECO:0000256" key="5">
    <source>
        <dbReference type="ARBA" id="ARBA00022989"/>
    </source>
</evidence>
<gene>
    <name evidence="9" type="ORF">KSF_008900</name>
</gene>
<keyword evidence="5 7" id="KW-1133">Transmembrane helix</keyword>
<dbReference type="GO" id="GO:0005886">
    <property type="term" value="C:plasma membrane"/>
    <property type="evidence" value="ECO:0007669"/>
    <property type="project" value="UniProtKB-SubCell"/>
</dbReference>
<dbReference type="PRINTS" id="PR01837">
    <property type="entry name" value="MGTCSAPBPROT"/>
</dbReference>
<dbReference type="EMBL" id="BNJK01000001">
    <property type="protein sequence ID" value="GHO90842.1"/>
    <property type="molecule type" value="Genomic_DNA"/>
</dbReference>
<dbReference type="PANTHER" id="PTHR33778:SF1">
    <property type="entry name" value="MAGNESIUM TRANSPORTER YHID-RELATED"/>
    <property type="match status" value="1"/>
</dbReference>
<proteinExistence type="inferred from homology"/>
<reference evidence="9" key="1">
    <citation type="submission" date="2020-10" db="EMBL/GenBank/DDBJ databases">
        <title>Taxonomic study of unclassified bacteria belonging to the class Ktedonobacteria.</title>
        <authorList>
            <person name="Yabe S."/>
            <person name="Wang C.M."/>
            <person name="Zheng Y."/>
            <person name="Sakai Y."/>
            <person name="Cavaletti L."/>
            <person name="Monciardini P."/>
            <person name="Donadio S."/>
        </authorList>
    </citation>
    <scope>NUCLEOTIDE SEQUENCE</scope>
    <source>
        <strain evidence="9">ID150040</strain>
    </source>
</reference>
<dbReference type="PANTHER" id="PTHR33778">
    <property type="entry name" value="PROTEIN MGTC"/>
    <property type="match status" value="1"/>
</dbReference>
<name>A0A8J3N110_9CHLR</name>
<dbReference type="Proteomes" id="UP000597444">
    <property type="component" value="Unassembled WGS sequence"/>
</dbReference>
<organism evidence="9 10">
    <name type="scientific">Reticulibacter mediterranei</name>
    <dbReference type="NCBI Taxonomy" id="2778369"/>
    <lineage>
        <taxon>Bacteria</taxon>
        <taxon>Bacillati</taxon>
        <taxon>Chloroflexota</taxon>
        <taxon>Ktedonobacteria</taxon>
        <taxon>Ktedonobacterales</taxon>
        <taxon>Reticulibacteraceae</taxon>
        <taxon>Reticulibacter</taxon>
    </lineage>
</organism>
<dbReference type="RefSeq" id="WP_220201777.1">
    <property type="nucleotide sequence ID" value="NZ_BNJK01000001.1"/>
</dbReference>
<evidence type="ECO:0000259" key="8">
    <source>
        <dbReference type="Pfam" id="PF02308"/>
    </source>
</evidence>
<keyword evidence="10" id="KW-1185">Reference proteome</keyword>
<dbReference type="Pfam" id="PF02308">
    <property type="entry name" value="MgtC"/>
    <property type="match status" value="1"/>
</dbReference>